<name>A0AAV4KDI6_9ACTN</name>
<evidence type="ECO:0000256" key="2">
    <source>
        <dbReference type="SAM" id="SignalP"/>
    </source>
</evidence>
<feature type="chain" id="PRO_5043315787" description="Lipoprotein" evidence="2">
    <location>
        <begin position="22"/>
        <end position="106"/>
    </location>
</feature>
<evidence type="ECO:0008006" key="5">
    <source>
        <dbReference type="Google" id="ProtNLM"/>
    </source>
</evidence>
<protein>
    <recommendedName>
        <fullName evidence="5">Lipoprotein</fullName>
    </recommendedName>
</protein>
<organism evidence="3 4">
    <name type="scientific">Streptomyces cinereoruber</name>
    <dbReference type="NCBI Taxonomy" id="67260"/>
    <lineage>
        <taxon>Bacteria</taxon>
        <taxon>Bacillati</taxon>
        <taxon>Actinomycetota</taxon>
        <taxon>Actinomycetes</taxon>
        <taxon>Kitasatosporales</taxon>
        <taxon>Streptomycetaceae</taxon>
        <taxon>Streptomyces</taxon>
    </lineage>
</organism>
<feature type="compositionally biased region" description="Low complexity" evidence="1">
    <location>
        <begin position="52"/>
        <end position="64"/>
    </location>
</feature>
<evidence type="ECO:0000256" key="1">
    <source>
        <dbReference type="SAM" id="MobiDB-lite"/>
    </source>
</evidence>
<dbReference type="EMBL" id="BMSJ01000001">
    <property type="protein sequence ID" value="GGR07807.1"/>
    <property type="molecule type" value="Genomic_DNA"/>
</dbReference>
<evidence type="ECO:0000313" key="4">
    <source>
        <dbReference type="Proteomes" id="UP000642014"/>
    </source>
</evidence>
<dbReference type="Proteomes" id="UP000642014">
    <property type="component" value="Unassembled WGS sequence"/>
</dbReference>
<comment type="caution">
    <text evidence="3">The sequence shown here is derived from an EMBL/GenBank/DDBJ whole genome shotgun (WGS) entry which is preliminary data.</text>
</comment>
<sequence length="106" mass="10685">MTGMRRLRSSTVVLGGMGVLAATITACGSEPDKRCVDPLTREQLPRYECDGKSSGSGTSGSGTTVATPRGSYYYGGSVSDNKVSGGSFNKTAVDSGGFGCSRTGGG</sequence>
<feature type="region of interest" description="Disordered" evidence="1">
    <location>
        <begin position="46"/>
        <end position="68"/>
    </location>
</feature>
<feature type="signal peptide" evidence="2">
    <location>
        <begin position="1"/>
        <end position="21"/>
    </location>
</feature>
<dbReference type="PROSITE" id="PS51257">
    <property type="entry name" value="PROKAR_LIPOPROTEIN"/>
    <property type="match status" value="1"/>
</dbReference>
<dbReference type="AlphaFoldDB" id="A0AAV4KDI6"/>
<evidence type="ECO:0000313" key="3">
    <source>
        <dbReference type="EMBL" id="GGR07807.1"/>
    </source>
</evidence>
<accession>A0AAV4KDI6</accession>
<reference evidence="3 4" key="1">
    <citation type="journal article" date="2014" name="Int. J. Syst. Evol. Microbiol.">
        <title>Complete genome sequence of Corynebacterium casei LMG S-19264T (=DSM 44701T), isolated from a smear-ripened cheese.</title>
        <authorList>
            <consortium name="US DOE Joint Genome Institute (JGI-PGF)"/>
            <person name="Walter F."/>
            <person name="Albersmeier A."/>
            <person name="Kalinowski J."/>
            <person name="Ruckert C."/>
        </authorList>
    </citation>
    <scope>NUCLEOTIDE SEQUENCE [LARGE SCALE GENOMIC DNA]</scope>
    <source>
        <strain evidence="3 4">JCM 4205</strain>
    </source>
</reference>
<proteinExistence type="predicted"/>
<gene>
    <name evidence="3" type="ORF">GCM10010497_06740</name>
</gene>
<keyword evidence="2" id="KW-0732">Signal</keyword>